<reference evidence="8" key="1">
    <citation type="submission" date="2022-08" db="EMBL/GenBank/DDBJ databases">
        <authorList>
            <consortium name="DOE Joint Genome Institute"/>
            <person name="Min B."/>
            <person name="Riley R."/>
            <person name="Sierra-Patev S."/>
            <person name="Naranjo-Ortiz M."/>
            <person name="Looney B."/>
            <person name="Konkel Z."/>
            <person name="Slot J.C."/>
            <person name="Sakamoto Y."/>
            <person name="Steenwyk J.L."/>
            <person name="Rokas A."/>
            <person name="Carro J."/>
            <person name="Camarero S."/>
            <person name="Ferreira P."/>
            <person name="Molpeceres G."/>
            <person name="Ruiz-Duenas F.J."/>
            <person name="Serrano A."/>
            <person name="Henrissat B."/>
            <person name="Drula E."/>
            <person name="Hughes K.W."/>
            <person name="Mata J.L."/>
            <person name="Ishikawa N.K."/>
            <person name="Vargas-Isla R."/>
            <person name="Ushijima S."/>
            <person name="Smith C.A."/>
            <person name="Ahrendt S."/>
            <person name="Andreopoulos W."/>
            <person name="He G."/>
            <person name="Labutti K."/>
            <person name="Lipzen A."/>
            <person name="Ng V."/>
            <person name="Sandor L."/>
            <person name="Barry K."/>
            <person name="Martinez A.T."/>
            <person name="Xiao Y."/>
            <person name="Gibbons J.G."/>
            <person name="Terashima K."/>
            <person name="Hibbett D.S."/>
            <person name="Grigoriev I.V."/>
        </authorList>
    </citation>
    <scope>NUCLEOTIDE SEQUENCE</scope>
    <source>
        <strain evidence="8">TFB9207</strain>
    </source>
</reference>
<dbReference type="InterPro" id="IPR036396">
    <property type="entry name" value="Cyt_P450_sf"/>
</dbReference>
<comment type="cofactor">
    <cofactor evidence="1">
        <name>heme</name>
        <dbReference type="ChEBI" id="CHEBI:30413"/>
    </cofactor>
</comment>
<dbReference type="Proteomes" id="UP001163846">
    <property type="component" value="Unassembled WGS sequence"/>
</dbReference>
<dbReference type="Pfam" id="PF00067">
    <property type="entry name" value="p450"/>
    <property type="match status" value="1"/>
</dbReference>
<keyword evidence="6" id="KW-0408">Iron</keyword>
<evidence type="ECO:0000256" key="4">
    <source>
        <dbReference type="ARBA" id="ARBA00022723"/>
    </source>
</evidence>
<dbReference type="EMBL" id="MU807048">
    <property type="protein sequence ID" value="KAJ3832187.1"/>
    <property type="molecule type" value="Genomic_DNA"/>
</dbReference>
<organism evidence="8 9">
    <name type="scientific">Lentinula raphanica</name>
    <dbReference type="NCBI Taxonomy" id="153919"/>
    <lineage>
        <taxon>Eukaryota</taxon>
        <taxon>Fungi</taxon>
        <taxon>Dikarya</taxon>
        <taxon>Basidiomycota</taxon>
        <taxon>Agaricomycotina</taxon>
        <taxon>Agaricomycetes</taxon>
        <taxon>Agaricomycetidae</taxon>
        <taxon>Agaricales</taxon>
        <taxon>Marasmiineae</taxon>
        <taxon>Omphalotaceae</taxon>
        <taxon>Lentinula</taxon>
    </lineage>
</organism>
<proteinExistence type="inferred from homology"/>
<keyword evidence="3" id="KW-0349">Heme</keyword>
<dbReference type="InterPro" id="IPR001128">
    <property type="entry name" value="Cyt_P450"/>
</dbReference>
<dbReference type="PANTHER" id="PTHR46300">
    <property type="entry name" value="P450, PUTATIVE (EUROFUNG)-RELATED-RELATED"/>
    <property type="match status" value="1"/>
</dbReference>
<evidence type="ECO:0000256" key="3">
    <source>
        <dbReference type="ARBA" id="ARBA00022617"/>
    </source>
</evidence>
<dbReference type="SUPFAM" id="SSF48264">
    <property type="entry name" value="Cytochrome P450"/>
    <property type="match status" value="1"/>
</dbReference>
<evidence type="ECO:0000313" key="9">
    <source>
        <dbReference type="Proteomes" id="UP001163846"/>
    </source>
</evidence>
<keyword evidence="7" id="KW-0503">Monooxygenase</keyword>
<name>A0AA38UAV3_9AGAR</name>
<sequence length="262" mass="30293">MLFPVQASFLYWSVAVLFVLIRFKKNRRSLPPGPLSLPFIGNLRYLISRPNWLTYTDWYREYDSDIVHVNIAGTSYIILNSLEAATELLERRSGIYSSRPKFRMLNDVIGWKWSFVFMPYGPEWKAHRKLVTNMFNPNNPDEHEPRELKATRLLLLKLHKSPEDLFQHLLDMAGSTILSVIYGFDVAAVQHSSYTETAEQSAKGFVQATVRGNFLEVVDDVPWLKYMPSWVPGTSFLGQAQLWRESMESALQSFPRPLNSEI</sequence>
<comment type="similarity">
    <text evidence="2">Belongs to the cytochrome P450 family.</text>
</comment>
<dbReference type="GO" id="GO:0020037">
    <property type="term" value="F:heme binding"/>
    <property type="evidence" value="ECO:0007669"/>
    <property type="project" value="InterPro"/>
</dbReference>
<dbReference type="GO" id="GO:0004497">
    <property type="term" value="F:monooxygenase activity"/>
    <property type="evidence" value="ECO:0007669"/>
    <property type="project" value="UniProtKB-KW"/>
</dbReference>
<evidence type="ECO:0000256" key="7">
    <source>
        <dbReference type="ARBA" id="ARBA00023033"/>
    </source>
</evidence>
<dbReference type="Gene3D" id="1.10.630.10">
    <property type="entry name" value="Cytochrome P450"/>
    <property type="match status" value="1"/>
</dbReference>
<keyword evidence="4" id="KW-0479">Metal-binding</keyword>
<evidence type="ECO:0000256" key="1">
    <source>
        <dbReference type="ARBA" id="ARBA00001971"/>
    </source>
</evidence>
<dbReference type="GO" id="GO:0005506">
    <property type="term" value="F:iron ion binding"/>
    <property type="evidence" value="ECO:0007669"/>
    <property type="project" value="InterPro"/>
</dbReference>
<evidence type="ECO:0000256" key="2">
    <source>
        <dbReference type="ARBA" id="ARBA00010617"/>
    </source>
</evidence>
<dbReference type="AlphaFoldDB" id="A0AA38UAV3"/>
<evidence type="ECO:0000256" key="5">
    <source>
        <dbReference type="ARBA" id="ARBA00023002"/>
    </source>
</evidence>
<gene>
    <name evidence="8" type="ORF">F5878DRAFT_24296</name>
</gene>
<dbReference type="InterPro" id="IPR050364">
    <property type="entry name" value="Cytochrome_P450_fung"/>
</dbReference>
<comment type="caution">
    <text evidence="8">The sequence shown here is derived from an EMBL/GenBank/DDBJ whole genome shotgun (WGS) entry which is preliminary data.</text>
</comment>
<accession>A0AA38UAV3</accession>
<keyword evidence="5" id="KW-0560">Oxidoreductase</keyword>
<keyword evidence="9" id="KW-1185">Reference proteome</keyword>
<evidence type="ECO:0000256" key="6">
    <source>
        <dbReference type="ARBA" id="ARBA00023004"/>
    </source>
</evidence>
<protein>
    <submittedName>
        <fullName evidence="8">Cytochrome P450</fullName>
    </submittedName>
</protein>
<dbReference type="GO" id="GO:0016705">
    <property type="term" value="F:oxidoreductase activity, acting on paired donors, with incorporation or reduction of molecular oxygen"/>
    <property type="evidence" value="ECO:0007669"/>
    <property type="project" value="InterPro"/>
</dbReference>
<evidence type="ECO:0000313" key="8">
    <source>
        <dbReference type="EMBL" id="KAJ3832187.1"/>
    </source>
</evidence>